<dbReference type="EMBL" id="AWWV01004705">
    <property type="protein sequence ID" value="OMP07023.1"/>
    <property type="molecule type" value="Genomic_DNA"/>
</dbReference>
<gene>
    <name evidence="1" type="ORF">CCACVL1_01395</name>
</gene>
<protein>
    <submittedName>
        <fullName evidence="1">Uncharacterized protein</fullName>
    </submittedName>
</protein>
<reference evidence="1 2" key="1">
    <citation type="submission" date="2013-09" db="EMBL/GenBank/DDBJ databases">
        <title>Corchorus capsularis genome sequencing.</title>
        <authorList>
            <person name="Alam M."/>
            <person name="Haque M.S."/>
            <person name="Islam M.S."/>
            <person name="Emdad E.M."/>
            <person name="Islam M.M."/>
            <person name="Ahmed B."/>
            <person name="Halim A."/>
            <person name="Hossen Q.M.M."/>
            <person name="Hossain M.Z."/>
            <person name="Ahmed R."/>
            <person name="Khan M.M."/>
            <person name="Islam R."/>
            <person name="Rashid M.M."/>
            <person name="Khan S.A."/>
            <person name="Rahman M.S."/>
            <person name="Alam M."/>
        </authorList>
    </citation>
    <scope>NUCLEOTIDE SEQUENCE [LARGE SCALE GENOMIC DNA]</scope>
    <source>
        <strain evidence="2">cv. CVL-1</strain>
        <tissue evidence="1">Whole seedling</tissue>
    </source>
</reference>
<name>A0A1R3KIU8_COCAP</name>
<dbReference type="AlphaFoldDB" id="A0A1R3KIU8"/>
<evidence type="ECO:0000313" key="1">
    <source>
        <dbReference type="EMBL" id="OMP07023.1"/>
    </source>
</evidence>
<evidence type="ECO:0000313" key="2">
    <source>
        <dbReference type="Proteomes" id="UP000188268"/>
    </source>
</evidence>
<accession>A0A1R3KIU8</accession>
<keyword evidence="2" id="KW-1185">Reference proteome</keyword>
<dbReference type="Proteomes" id="UP000188268">
    <property type="component" value="Unassembled WGS sequence"/>
</dbReference>
<proteinExistence type="predicted"/>
<comment type="caution">
    <text evidence="1">The sequence shown here is derived from an EMBL/GenBank/DDBJ whole genome shotgun (WGS) entry which is preliminary data.</text>
</comment>
<sequence>MVLGHLYYNVQNQNRADLYSE</sequence>
<organism evidence="1 2">
    <name type="scientific">Corchorus capsularis</name>
    <name type="common">Jute</name>
    <dbReference type="NCBI Taxonomy" id="210143"/>
    <lineage>
        <taxon>Eukaryota</taxon>
        <taxon>Viridiplantae</taxon>
        <taxon>Streptophyta</taxon>
        <taxon>Embryophyta</taxon>
        <taxon>Tracheophyta</taxon>
        <taxon>Spermatophyta</taxon>
        <taxon>Magnoliopsida</taxon>
        <taxon>eudicotyledons</taxon>
        <taxon>Gunneridae</taxon>
        <taxon>Pentapetalae</taxon>
        <taxon>rosids</taxon>
        <taxon>malvids</taxon>
        <taxon>Malvales</taxon>
        <taxon>Malvaceae</taxon>
        <taxon>Grewioideae</taxon>
        <taxon>Apeibeae</taxon>
        <taxon>Corchorus</taxon>
    </lineage>
</organism>
<dbReference type="Gramene" id="OMP07023">
    <property type="protein sequence ID" value="OMP07023"/>
    <property type="gene ID" value="CCACVL1_01395"/>
</dbReference>